<evidence type="ECO:0000313" key="4">
    <source>
        <dbReference type="Proteomes" id="UP000016933"/>
    </source>
</evidence>
<dbReference type="InterPro" id="IPR002575">
    <property type="entry name" value="Aminoglycoside_PTrfase"/>
</dbReference>
<dbReference type="InterPro" id="IPR051035">
    <property type="entry name" value="Mito_inheritance_9"/>
</dbReference>
<proteinExistence type="predicted"/>
<keyword evidence="4" id="KW-1185">Reference proteome</keyword>
<dbReference type="EMBL" id="KB446545">
    <property type="protein sequence ID" value="EME39385.1"/>
    <property type="molecule type" value="Genomic_DNA"/>
</dbReference>
<evidence type="ECO:0000256" key="1">
    <source>
        <dbReference type="SAM" id="Coils"/>
    </source>
</evidence>
<dbReference type="AlphaFoldDB" id="M2YKJ2"/>
<dbReference type="GO" id="GO:0005739">
    <property type="term" value="C:mitochondrion"/>
    <property type="evidence" value="ECO:0007669"/>
    <property type="project" value="TreeGrafter"/>
</dbReference>
<feature type="domain" description="Aminoglycoside phosphotransferase" evidence="2">
    <location>
        <begin position="111"/>
        <end position="336"/>
    </location>
</feature>
<dbReference type="InterPro" id="IPR011009">
    <property type="entry name" value="Kinase-like_dom_sf"/>
</dbReference>
<dbReference type="OMA" id="PTAQHEW"/>
<name>M2YKJ2_DOTSN</name>
<evidence type="ECO:0000313" key="3">
    <source>
        <dbReference type="EMBL" id="EME39385.1"/>
    </source>
</evidence>
<sequence length="550" mass="63246">MRYDARYYACQWSPKDSIRDPDTPSWAFSAHLHEYTSGRFLFNEQQRLQERRQAFNVHELANVICGAISRPVEDLSSLEKFAEGGFNRILQATFNDGREILARLPFIPRLLYDILWQQGLPVPKVLEYSADSHNSVGIEYLLLEKLPGRPLGDRWFSLENKVVVKVVKQIVDLEQQYVSLRLPASGSLYHAKDLGEHETSVPLPGSTEDTDIVVGPIASYAWEYRERARLGVDRGPWQDFSSCFEAGGRRELAFCKEYGQPRLNVDRYLRELDNLELQYPSYHAVLLNDFLRMVLILAIPSGSSFARPTLRHPDLSPNNILVNDDNDIVGIIDWQHTIVLPLALCAGIPHFYQNWGDPISESLQKPETKLSADFDSLSPAEQKEQLDTIRRRLIHFYYAALSLKKMEDHFDAFRNQNAMLRAKLFSRAGGPWEGSSLSLEHAIIEAQQQWPMDLEGSSSGTVEPCPFRYSPERINACVKKVQEEEEKLEELEDMRGMLGTDSQGWVQDDDHLARAKTMRDLMKSRWLKECDTDLERKSIQDHFPFDDHEE</sequence>
<dbReference type="PANTHER" id="PTHR36091">
    <property type="entry name" value="ALTERED INHERITANCE OF MITOCHONDRIA PROTEIN 9, MITOCHONDRIAL"/>
    <property type="match status" value="1"/>
</dbReference>
<accession>M2YKJ2</accession>
<dbReference type="OrthoDB" id="10003767at2759"/>
<gene>
    <name evidence="3" type="ORF">DOTSEDRAFT_91755</name>
</gene>
<dbReference type="Proteomes" id="UP000016933">
    <property type="component" value="Unassembled WGS sequence"/>
</dbReference>
<dbReference type="HOGENOM" id="CLU_019189_9_1_1"/>
<feature type="coiled-coil region" evidence="1">
    <location>
        <begin position="474"/>
        <end position="501"/>
    </location>
</feature>
<reference evidence="4" key="1">
    <citation type="journal article" date="2012" name="PLoS Genet.">
        <title>The genomes of the fungal plant pathogens Cladosporium fulvum and Dothistroma septosporum reveal adaptation to different hosts and lifestyles but also signatures of common ancestry.</title>
        <authorList>
            <person name="de Wit P.J.G.M."/>
            <person name="van der Burgt A."/>
            <person name="Oekmen B."/>
            <person name="Stergiopoulos I."/>
            <person name="Abd-Elsalam K.A."/>
            <person name="Aerts A.L."/>
            <person name="Bahkali A.H."/>
            <person name="Beenen H.G."/>
            <person name="Chettri P."/>
            <person name="Cox M.P."/>
            <person name="Datema E."/>
            <person name="de Vries R.P."/>
            <person name="Dhillon B."/>
            <person name="Ganley A.R."/>
            <person name="Griffiths S.A."/>
            <person name="Guo Y."/>
            <person name="Hamelin R.C."/>
            <person name="Henrissat B."/>
            <person name="Kabir M.S."/>
            <person name="Jashni M.K."/>
            <person name="Kema G."/>
            <person name="Klaubauf S."/>
            <person name="Lapidus A."/>
            <person name="Levasseur A."/>
            <person name="Lindquist E."/>
            <person name="Mehrabi R."/>
            <person name="Ohm R.A."/>
            <person name="Owen T.J."/>
            <person name="Salamov A."/>
            <person name="Schwelm A."/>
            <person name="Schijlen E."/>
            <person name="Sun H."/>
            <person name="van den Burg H.A."/>
            <person name="van Ham R.C.H.J."/>
            <person name="Zhang S."/>
            <person name="Goodwin S.B."/>
            <person name="Grigoriev I.V."/>
            <person name="Collemare J."/>
            <person name="Bradshaw R.E."/>
        </authorList>
    </citation>
    <scope>NUCLEOTIDE SEQUENCE [LARGE SCALE GENOMIC DNA]</scope>
    <source>
        <strain evidence="4">NZE10 / CBS 128990</strain>
    </source>
</reference>
<dbReference type="eggNOG" id="ENOG502R8FA">
    <property type="taxonomic scope" value="Eukaryota"/>
</dbReference>
<protein>
    <recommendedName>
        <fullName evidence="2">Aminoglycoside phosphotransferase domain-containing protein</fullName>
    </recommendedName>
</protein>
<organism evidence="3 4">
    <name type="scientific">Dothistroma septosporum (strain NZE10 / CBS 128990)</name>
    <name type="common">Red band needle blight fungus</name>
    <name type="synonym">Mycosphaerella pini</name>
    <dbReference type="NCBI Taxonomy" id="675120"/>
    <lineage>
        <taxon>Eukaryota</taxon>
        <taxon>Fungi</taxon>
        <taxon>Dikarya</taxon>
        <taxon>Ascomycota</taxon>
        <taxon>Pezizomycotina</taxon>
        <taxon>Dothideomycetes</taxon>
        <taxon>Dothideomycetidae</taxon>
        <taxon>Mycosphaerellales</taxon>
        <taxon>Mycosphaerellaceae</taxon>
        <taxon>Dothistroma</taxon>
    </lineage>
</organism>
<dbReference type="SUPFAM" id="SSF56112">
    <property type="entry name" value="Protein kinase-like (PK-like)"/>
    <property type="match status" value="1"/>
</dbReference>
<dbReference type="Pfam" id="PF01636">
    <property type="entry name" value="APH"/>
    <property type="match status" value="1"/>
</dbReference>
<dbReference type="PANTHER" id="PTHR36091:SF2">
    <property type="entry name" value="AMINOGLYCOSIDE PHOSPHOTRANSFERASE DOMAIN-CONTAINING PROTEIN"/>
    <property type="match status" value="1"/>
</dbReference>
<evidence type="ECO:0000259" key="2">
    <source>
        <dbReference type="Pfam" id="PF01636"/>
    </source>
</evidence>
<keyword evidence="1" id="KW-0175">Coiled coil</keyword>
<reference evidence="3 4" key="2">
    <citation type="journal article" date="2012" name="PLoS Pathog.">
        <title>Diverse lifestyles and strategies of plant pathogenesis encoded in the genomes of eighteen Dothideomycetes fungi.</title>
        <authorList>
            <person name="Ohm R.A."/>
            <person name="Feau N."/>
            <person name="Henrissat B."/>
            <person name="Schoch C.L."/>
            <person name="Horwitz B.A."/>
            <person name="Barry K.W."/>
            <person name="Condon B.J."/>
            <person name="Copeland A.C."/>
            <person name="Dhillon B."/>
            <person name="Glaser F."/>
            <person name="Hesse C.N."/>
            <person name="Kosti I."/>
            <person name="LaButti K."/>
            <person name="Lindquist E.A."/>
            <person name="Lucas S."/>
            <person name="Salamov A.A."/>
            <person name="Bradshaw R.E."/>
            <person name="Ciuffetti L."/>
            <person name="Hamelin R.C."/>
            <person name="Kema G.H.J."/>
            <person name="Lawrence C."/>
            <person name="Scott J.A."/>
            <person name="Spatafora J.W."/>
            <person name="Turgeon B.G."/>
            <person name="de Wit P.J.G.M."/>
            <person name="Zhong S."/>
            <person name="Goodwin S.B."/>
            <person name="Grigoriev I.V."/>
        </authorList>
    </citation>
    <scope>NUCLEOTIDE SEQUENCE [LARGE SCALE GENOMIC DNA]</scope>
    <source>
        <strain evidence="4">NZE10 / CBS 128990</strain>
    </source>
</reference>
<dbReference type="Gene3D" id="3.90.1200.10">
    <property type="match status" value="1"/>
</dbReference>